<evidence type="ECO:0000313" key="2">
    <source>
        <dbReference type="EnsemblMetazoa" id="G30330.1:cds"/>
    </source>
</evidence>
<keyword evidence="3" id="KW-1185">Reference proteome</keyword>
<dbReference type="OrthoDB" id="6208831at2759"/>
<name>A0A8W8LZM5_MAGGI</name>
<keyword evidence="1" id="KW-0472">Membrane</keyword>
<evidence type="ECO:0000256" key="1">
    <source>
        <dbReference type="SAM" id="Phobius"/>
    </source>
</evidence>
<sequence>MFSLQMDCSFFTEKDNIGLLCITNIVLGIISGLGLMFLCKNRNKEENYESVQMPMTMNDEYLGFPAENRIQSNDFRESNMLIRTDFQRNRRSAEPVYINRRNDYLDLEFNKGESSYLKPIHFKYENTDLGRKQEGHYLNTCSSNKRCIKDSLDDSLEPRA</sequence>
<dbReference type="AlphaFoldDB" id="A0A8W8LZM5"/>
<dbReference type="Proteomes" id="UP000005408">
    <property type="component" value="Unassembled WGS sequence"/>
</dbReference>
<evidence type="ECO:0000313" key="3">
    <source>
        <dbReference type="Proteomes" id="UP000005408"/>
    </source>
</evidence>
<organism evidence="2 3">
    <name type="scientific">Magallana gigas</name>
    <name type="common">Pacific oyster</name>
    <name type="synonym">Crassostrea gigas</name>
    <dbReference type="NCBI Taxonomy" id="29159"/>
    <lineage>
        <taxon>Eukaryota</taxon>
        <taxon>Metazoa</taxon>
        <taxon>Spiralia</taxon>
        <taxon>Lophotrochozoa</taxon>
        <taxon>Mollusca</taxon>
        <taxon>Bivalvia</taxon>
        <taxon>Autobranchia</taxon>
        <taxon>Pteriomorphia</taxon>
        <taxon>Ostreida</taxon>
        <taxon>Ostreoidea</taxon>
        <taxon>Ostreidae</taxon>
        <taxon>Magallana</taxon>
    </lineage>
</organism>
<reference evidence="2" key="1">
    <citation type="submission" date="2022-08" db="UniProtKB">
        <authorList>
            <consortium name="EnsemblMetazoa"/>
        </authorList>
    </citation>
    <scope>IDENTIFICATION</scope>
    <source>
        <strain evidence="2">05x7-T-G4-1.051#20</strain>
    </source>
</reference>
<feature type="transmembrane region" description="Helical" evidence="1">
    <location>
        <begin position="17"/>
        <end position="38"/>
    </location>
</feature>
<accession>A0A8W8LZM5</accession>
<dbReference type="EnsemblMetazoa" id="G30330.1">
    <property type="protein sequence ID" value="G30330.1:cds"/>
    <property type="gene ID" value="G30330"/>
</dbReference>
<protein>
    <submittedName>
        <fullName evidence="2">Uncharacterized protein</fullName>
    </submittedName>
</protein>
<proteinExistence type="predicted"/>
<keyword evidence="1" id="KW-1133">Transmembrane helix</keyword>
<keyword evidence="1" id="KW-0812">Transmembrane</keyword>